<sequence length="446" mass="48593">MTRRGKNEGVAMETVQDAYVRKTLSLDELFDQFIVSGTSMYTGGLHVPSAIIHELMARVADGRVEGIDIYGNWMNGDFDFKSLDVGPERFRYHTYFAGPNERAGFGTCVAHIPAHFSQVSALMRSVNPDYAVVQMTPPDARGMCNIGPLGFEPGSIRACKGIIAQVNSKLPRVFGDSHDFSIDEIDAFIVCDEDLEDIAVKPATSEERACAALIVDRIDDGDCIQLGIGGILNAVAEGLMSKRHLGCFTEMYSNALVPLQQAGVIDNSRNSYFPGRSVGGYSTGAARLYEFIDRNPEVYYCSYDTVTNPYCIAKNDNMVSINTAISIDLTGQVCAESIGSRQYSASGGQADFVRGARMAKNGRSFIAVTSVAHTRQGPTSKIVPMLASGSAVTTLRNDVQYVVTEYGVADLAFQDVPTRAKRLIAIAHPDFRDELTFEAKRLGLLY</sequence>
<dbReference type="AlphaFoldDB" id="A0A2K2UB96"/>
<dbReference type="SUPFAM" id="SSF100950">
    <property type="entry name" value="NagB/RpiA/CoA transferase-like"/>
    <property type="match status" value="2"/>
</dbReference>
<reference evidence="3" key="1">
    <citation type="submission" date="2018-01" db="EMBL/GenBank/DDBJ databases">
        <title>Rubneribacter badeniensis gen. nov., sp. nov., and Colonibacter rubneri, gen. nov., sp. nov., WGS of new members of the Eggerthellaceae.</title>
        <authorList>
            <person name="Danylec N."/>
            <person name="Stoll D.A."/>
            <person name="Doetsch A."/>
            <person name="Kulling S.E."/>
            <person name="Huch M."/>
        </authorList>
    </citation>
    <scope>NUCLEOTIDE SEQUENCE [LARGE SCALE GENOMIC DNA]</scope>
    <source>
        <strain evidence="3">ResAG-96</strain>
    </source>
</reference>
<dbReference type="Pfam" id="PF13336">
    <property type="entry name" value="AcetylCoA_hyd_C"/>
    <property type="match status" value="1"/>
</dbReference>
<dbReference type="InterPro" id="IPR046433">
    <property type="entry name" value="ActCoA_hydro"/>
</dbReference>
<dbReference type="GO" id="GO:0008775">
    <property type="term" value="F:acetate CoA-transferase activity"/>
    <property type="evidence" value="ECO:0007669"/>
    <property type="project" value="InterPro"/>
</dbReference>
<dbReference type="PANTHER" id="PTHR21432:SF20">
    <property type="entry name" value="ACETYL-COA HYDROLASE"/>
    <property type="match status" value="1"/>
</dbReference>
<accession>A0A2K2UB96</accession>
<dbReference type="Gene3D" id="3.40.1080.20">
    <property type="entry name" value="Acetyl-CoA hydrolase/transferase C-terminal domain"/>
    <property type="match status" value="1"/>
</dbReference>
<gene>
    <name evidence="2" type="ORF">C2L71_07520</name>
</gene>
<name>A0A2K2UB96_9ACTN</name>
<proteinExistence type="predicted"/>
<dbReference type="Gene3D" id="3.40.1080.10">
    <property type="entry name" value="Glutaconate Coenzyme A-transferase"/>
    <property type="match status" value="1"/>
</dbReference>
<dbReference type="PANTHER" id="PTHR21432">
    <property type="entry name" value="ACETYL-COA HYDROLASE-RELATED"/>
    <property type="match status" value="1"/>
</dbReference>
<keyword evidence="2" id="KW-0808">Transferase</keyword>
<protein>
    <submittedName>
        <fullName evidence="2">4-hydroxybutyrate--acetyl-CoA CoA transferase</fullName>
    </submittedName>
</protein>
<evidence type="ECO:0000259" key="1">
    <source>
        <dbReference type="Pfam" id="PF13336"/>
    </source>
</evidence>
<organism evidence="2 3">
    <name type="scientific">Enteroscipio rubneri</name>
    <dbReference type="NCBI Taxonomy" id="2070686"/>
    <lineage>
        <taxon>Bacteria</taxon>
        <taxon>Bacillati</taxon>
        <taxon>Actinomycetota</taxon>
        <taxon>Coriobacteriia</taxon>
        <taxon>Eggerthellales</taxon>
        <taxon>Eggerthellaceae</taxon>
        <taxon>Enteroscipio</taxon>
    </lineage>
</organism>
<evidence type="ECO:0000313" key="3">
    <source>
        <dbReference type="Proteomes" id="UP000236197"/>
    </source>
</evidence>
<dbReference type="Proteomes" id="UP000236197">
    <property type="component" value="Unassembled WGS sequence"/>
</dbReference>
<dbReference type="EMBL" id="PPEK01000008">
    <property type="protein sequence ID" value="PNV67450.1"/>
    <property type="molecule type" value="Genomic_DNA"/>
</dbReference>
<comment type="caution">
    <text evidence="2">The sequence shown here is derived from an EMBL/GenBank/DDBJ whole genome shotgun (WGS) entry which is preliminary data.</text>
</comment>
<dbReference type="Gene3D" id="3.30.750.70">
    <property type="entry name" value="4-hydroxybutyrate coenzyme like domains"/>
    <property type="match status" value="1"/>
</dbReference>
<dbReference type="InterPro" id="IPR038460">
    <property type="entry name" value="AcetylCoA_hyd_C_sf"/>
</dbReference>
<feature type="domain" description="Acetyl-CoA hydrolase/transferase C-terminal" evidence="1">
    <location>
        <begin position="284"/>
        <end position="439"/>
    </location>
</feature>
<keyword evidence="3" id="KW-1185">Reference proteome</keyword>
<evidence type="ECO:0000313" key="2">
    <source>
        <dbReference type="EMBL" id="PNV67450.1"/>
    </source>
</evidence>
<dbReference type="GO" id="GO:0006083">
    <property type="term" value="P:acetate metabolic process"/>
    <property type="evidence" value="ECO:0007669"/>
    <property type="project" value="InterPro"/>
</dbReference>
<dbReference type="InterPro" id="IPR037171">
    <property type="entry name" value="NagB/RpiA_transferase-like"/>
</dbReference>
<dbReference type="InterPro" id="IPR026888">
    <property type="entry name" value="AcetylCoA_hyd_C"/>
</dbReference>